<feature type="domain" description="Translation initiation factor IF2/IF5" evidence="10">
    <location>
        <begin position="41"/>
        <end position="150"/>
    </location>
</feature>
<dbReference type="EMBL" id="DRZC01000005">
    <property type="protein sequence ID" value="HHQ79888.1"/>
    <property type="molecule type" value="Genomic_DNA"/>
</dbReference>
<evidence type="ECO:0000313" key="11">
    <source>
        <dbReference type="EMBL" id="HHQ79888.1"/>
    </source>
</evidence>
<dbReference type="InterPro" id="IPR016190">
    <property type="entry name" value="Transl_init_fac_IF2/IF5_Zn-bd"/>
</dbReference>
<comment type="function">
    <text evidence="1 9">eIF-2 functions in the early steps of protein synthesis by forming a ternary complex with GTP and initiator tRNA.</text>
</comment>
<dbReference type="SUPFAM" id="SSF100966">
    <property type="entry name" value="Translation initiation factor 2 beta, aIF2beta, N-terminal domain"/>
    <property type="match status" value="1"/>
</dbReference>
<dbReference type="InterPro" id="IPR045196">
    <property type="entry name" value="IF2/IF5"/>
</dbReference>
<dbReference type="PANTHER" id="PTHR23001:SF3">
    <property type="entry name" value="EUKARYOTIC TRANSLATION INITIATION FACTOR 2 SUBUNIT 2"/>
    <property type="match status" value="1"/>
</dbReference>
<comment type="similarity">
    <text evidence="2 9">Belongs to the eIF-2-beta/eIF-5 family.</text>
</comment>
<dbReference type="Gene3D" id="3.30.30.170">
    <property type="match status" value="1"/>
</dbReference>
<name>A0A7J3ZIM7_9CREN</name>
<dbReference type="NCBIfam" id="NF003067">
    <property type="entry name" value="PRK03988.1"/>
    <property type="match status" value="1"/>
</dbReference>
<evidence type="ECO:0000256" key="5">
    <source>
        <dbReference type="ARBA" id="ARBA00022540"/>
    </source>
</evidence>
<evidence type="ECO:0000259" key="10">
    <source>
        <dbReference type="SMART" id="SM00653"/>
    </source>
</evidence>
<dbReference type="InterPro" id="IPR004458">
    <property type="entry name" value="TIF2_bsu_arc"/>
</dbReference>
<sequence>MNEGATSHPSTENERILSIIRNYDFLLQRLYRKVPVPAGSGERFAIPKPRIIRIGSTTILHNFREIADVMRRDPKLLTRYLLKELATAGSYDEESGALKLNIVVSARALSVLLERFARQYVICPTCGRPDTKLEKRERIFVLKCEACGAEQPMKGF</sequence>
<evidence type="ECO:0000256" key="9">
    <source>
        <dbReference type="HAMAP-Rule" id="MF_00232"/>
    </source>
</evidence>
<evidence type="ECO:0000256" key="2">
    <source>
        <dbReference type="ARBA" id="ARBA00010397"/>
    </source>
</evidence>
<evidence type="ECO:0000256" key="4">
    <source>
        <dbReference type="ARBA" id="ARBA00022314"/>
    </source>
</evidence>
<dbReference type="GO" id="GO:0003743">
    <property type="term" value="F:translation initiation factor activity"/>
    <property type="evidence" value="ECO:0007669"/>
    <property type="project" value="UniProtKB-UniRule"/>
</dbReference>
<dbReference type="Pfam" id="PF01873">
    <property type="entry name" value="eIF-5_eIF-2B"/>
    <property type="match status" value="1"/>
</dbReference>
<reference evidence="11" key="1">
    <citation type="journal article" date="2020" name="mSystems">
        <title>Genome- and Community-Level Interaction Insights into Carbon Utilization and Element Cycling Functions of Hydrothermarchaeota in Hydrothermal Sediment.</title>
        <authorList>
            <person name="Zhou Z."/>
            <person name="Liu Y."/>
            <person name="Xu W."/>
            <person name="Pan J."/>
            <person name="Luo Z.H."/>
            <person name="Li M."/>
        </authorList>
    </citation>
    <scope>NUCLEOTIDE SEQUENCE [LARGE SCALE GENOMIC DNA]</scope>
    <source>
        <strain evidence="11">SpSt-1116</strain>
    </source>
</reference>
<gene>
    <name evidence="9" type="primary">eif2b</name>
    <name evidence="11" type="ORF">ENM78_00255</name>
</gene>
<dbReference type="AlphaFoldDB" id="A0A7J3ZIM7"/>
<protein>
    <recommendedName>
        <fullName evidence="4 9">Translation initiation factor 2 subunit beta</fullName>
    </recommendedName>
    <alternativeName>
        <fullName evidence="7 9">aIF2-beta</fullName>
    </alternativeName>
    <alternativeName>
        <fullName evidence="8 9">eIF-2-beta</fullName>
    </alternativeName>
</protein>
<dbReference type="InterPro" id="IPR016189">
    <property type="entry name" value="Transl_init_fac_IF2/IF5_N"/>
</dbReference>
<proteinExistence type="inferred from homology"/>
<evidence type="ECO:0000256" key="1">
    <source>
        <dbReference type="ARBA" id="ARBA00003323"/>
    </source>
</evidence>
<dbReference type="SUPFAM" id="SSF75689">
    <property type="entry name" value="Zinc-binding domain of translation initiation factor 2 beta"/>
    <property type="match status" value="1"/>
</dbReference>
<dbReference type="HAMAP" id="MF_00232">
    <property type="entry name" value="eIF_2_beta"/>
    <property type="match status" value="1"/>
</dbReference>
<comment type="caution">
    <text evidence="11">The sequence shown here is derived from an EMBL/GenBank/DDBJ whole genome shotgun (WGS) entry which is preliminary data.</text>
</comment>
<evidence type="ECO:0000256" key="6">
    <source>
        <dbReference type="ARBA" id="ARBA00022917"/>
    </source>
</evidence>
<keyword evidence="6 9" id="KW-0648">Protein biosynthesis</keyword>
<accession>A0A7J3ZIM7</accession>
<evidence type="ECO:0000256" key="8">
    <source>
        <dbReference type="ARBA" id="ARBA00032408"/>
    </source>
</evidence>
<comment type="subunit">
    <text evidence="3 9">Heterotrimer composed of an alpha, a beta and a gamma chain.</text>
</comment>
<evidence type="ECO:0000256" key="3">
    <source>
        <dbReference type="ARBA" id="ARBA00011243"/>
    </source>
</evidence>
<dbReference type="PANTHER" id="PTHR23001">
    <property type="entry name" value="EUKARYOTIC TRANSLATION INITIATION FACTOR"/>
    <property type="match status" value="1"/>
</dbReference>
<keyword evidence="5 9" id="KW-0396">Initiation factor</keyword>
<dbReference type="InterPro" id="IPR002735">
    <property type="entry name" value="Transl_init_fac_IF2/IF5_dom"/>
</dbReference>
<organism evidence="11">
    <name type="scientific">Fervidicoccus fontis</name>
    <dbReference type="NCBI Taxonomy" id="683846"/>
    <lineage>
        <taxon>Archaea</taxon>
        <taxon>Thermoproteota</taxon>
        <taxon>Thermoprotei</taxon>
        <taxon>Fervidicoccales</taxon>
        <taxon>Fervidicoccaceae</taxon>
        <taxon>Fervidicoccus</taxon>
    </lineage>
</organism>
<evidence type="ECO:0000256" key="7">
    <source>
        <dbReference type="ARBA" id="ARBA00031466"/>
    </source>
</evidence>
<dbReference type="SMART" id="SM00653">
    <property type="entry name" value="eIF2B_5"/>
    <property type="match status" value="1"/>
</dbReference>